<dbReference type="Gene3D" id="3.20.20.80">
    <property type="entry name" value="Glycosidases"/>
    <property type="match status" value="1"/>
</dbReference>
<dbReference type="SMART" id="SM01029">
    <property type="entry name" value="BetaGal_dom2"/>
    <property type="match status" value="1"/>
</dbReference>
<accession>A0A084BBQ7</accession>
<dbReference type="Pfam" id="PF01301">
    <property type="entry name" value="Glyco_hydro_35"/>
    <property type="match status" value="1"/>
</dbReference>
<reference evidence="12 13" key="1">
    <citation type="journal article" date="2014" name="BMC Genomics">
        <title>Comparative genome sequencing reveals chemotype-specific gene clusters in the toxigenic black mold Stachybotrys.</title>
        <authorList>
            <person name="Semeiks J."/>
            <person name="Borek D."/>
            <person name="Otwinowski Z."/>
            <person name="Grishin N.V."/>
        </authorList>
    </citation>
    <scope>NUCLEOTIDE SEQUENCE [LARGE SCALE GENOMIC DNA]</scope>
    <source>
        <strain evidence="13">CBS 109288 / IBT 7711</strain>
    </source>
</reference>
<evidence type="ECO:0000256" key="4">
    <source>
        <dbReference type="ARBA" id="ARBA00022729"/>
    </source>
</evidence>
<keyword evidence="13" id="KW-1185">Reference proteome</keyword>
<keyword evidence="7 8" id="KW-0326">Glycosidase</keyword>
<dbReference type="HOGENOM" id="CLU_005732_2_0_1"/>
<feature type="domain" description="Beta-galactosidase" evidence="11">
    <location>
        <begin position="392"/>
        <end position="580"/>
    </location>
</feature>
<dbReference type="FunFam" id="2.60.120.260:FF:000088">
    <property type="entry name" value="Beta-galactosidase A"/>
    <property type="match status" value="1"/>
</dbReference>
<dbReference type="InterPro" id="IPR018954">
    <property type="entry name" value="Betagal_dom2"/>
</dbReference>
<dbReference type="AlphaFoldDB" id="A0A084BBQ7"/>
<feature type="chain" id="PRO_5001771949" description="Beta-galactosidase" evidence="10">
    <location>
        <begin position="23"/>
        <end position="1007"/>
    </location>
</feature>
<proteinExistence type="inferred from homology"/>
<dbReference type="InterPro" id="IPR017853">
    <property type="entry name" value="GH"/>
</dbReference>
<dbReference type="GO" id="GO:0005975">
    <property type="term" value="P:carbohydrate metabolic process"/>
    <property type="evidence" value="ECO:0007669"/>
    <property type="project" value="InterPro"/>
</dbReference>
<dbReference type="InterPro" id="IPR037110">
    <property type="entry name" value="Betagal_dom2_sf"/>
</dbReference>
<dbReference type="InterPro" id="IPR025300">
    <property type="entry name" value="BetaGal_jelly_roll_dom"/>
</dbReference>
<evidence type="ECO:0000256" key="6">
    <source>
        <dbReference type="ARBA" id="ARBA00023180"/>
    </source>
</evidence>
<dbReference type="SUPFAM" id="SSF49785">
    <property type="entry name" value="Galactose-binding domain-like"/>
    <property type="match status" value="2"/>
</dbReference>
<evidence type="ECO:0000256" key="10">
    <source>
        <dbReference type="SAM" id="SignalP"/>
    </source>
</evidence>
<dbReference type="InterPro" id="IPR008979">
    <property type="entry name" value="Galactose-bd-like_sf"/>
</dbReference>
<dbReference type="Proteomes" id="UP000028045">
    <property type="component" value="Unassembled WGS sequence"/>
</dbReference>
<feature type="signal peptide" evidence="10">
    <location>
        <begin position="1"/>
        <end position="22"/>
    </location>
</feature>
<evidence type="ECO:0000256" key="2">
    <source>
        <dbReference type="ARBA" id="ARBA00009809"/>
    </source>
</evidence>
<evidence type="ECO:0000313" key="13">
    <source>
        <dbReference type="Proteomes" id="UP000028045"/>
    </source>
</evidence>
<dbReference type="InterPro" id="IPR036833">
    <property type="entry name" value="BetaGal_dom3_sf"/>
</dbReference>
<dbReference type="InterPro" id="IPR031330">
    <property type="entry name" value="Gly_Hdrlase_35_cat"/>
</dbReference>
<gene>
    <name evidence="12" type="ORF">S7711_01332</name>
</gene>
<evidence type="ECO:0000313" key="12">
    <source>
        <dbReference type="EMBL" id="KEY74986.1"/>
    </source>
</evidence>
<dbReference type="SUPFAM" id="SSF117100">
    <property type="entry name" value="Beta-galactosidase LacA, domain 3"/>
    <property type="match status" value="1"/>
</dbReference>
<comment type="catalytic activity">
    <reaction evidence="1 8">
        <text>Hydrolysis of terminal non-reducing beta-D-galactose residues in beta-D-galactosides.</text>
        <dbReference type="EC" id="3.2.1.23"/>
    </reaction>
</comment>
<dbReference type="InterPro" id="IPR025972">
    <property type="entry name" value="BetaGal_dom3"/>
</dbReference>
<dbReference type="PROSITE" id="PS01182">
    <property type="entry name" value="GLYCOSYL_HYDROL_F35"/>
    <property type="match status" value="1"/>
</dbReference>
<name>A0A084BBQ7_STACB</name>
<comment type="similarity">
    <text evidence="2 9">Belongs to the glycosyl hydrolase 35 family.</text>
</comment>
<dbReference type="Gene3D" id="2.102.20.10">
    <property type="entry name" value="Beta-galactosidase, domain 2"/>
    <property type="match status" value="1"/>
</dbReference>
<dbReference type="InterPro" id="IPR019801">
    <property type="entry name" value="Glyco_hydro_35_CS"/>
</dbReference>
<keyword evidence="6" id="KW-0325">Glycoprotein</keyword>
<keyword evidence="5 8" id="KW-0378">Hydrolase</keyword>
<dbReference type="EMBL" id="KL647405">
    <property type="protein sequence ID" value="KEY74986.1"/>
    <property type="molecule type" value="Genomic_DNA"/>
</dbReference>
<dbReference type="SUPFAM" id="SSF51445">
    <property type="entry name" value="(Trans)glycosidases"/>
    <property type="match status" value="1"/>
</dbReference>
<dbReference type="FunFam" id="2.60.120.260:FF:000065">
    <property type="entry name" value="Beta-galactosidase A"/>
    <property type="match status" value="1"/>
</dbReference>
<evidence type="ECO:0000256" key="1">
    <source>
        <dbReference type="ARBA" id="ARBA00001412"/>
    </source>
</evidence>
<evidence type="ECO:0000256" key="7">
    <source>
        <dbReference type="ARBA" id="ARBA00023295"/>
    </source>
</evidence>
<dbReference type="OrthoDB" id="1657402at2759"/>
<organism evidence="12 13">
    <name type="scientific">Stachybotrys chartarum (strain CBS 109288 / IBT 7711)</name>
    <name type="common">Toxic black mold</name>
    <name type="synonym">Stilbospora chartarum</name>
    <dbReference type="NCBI Taxonomy" id="1280523"/>
    <lineage>
        <taxon>Eukaryota</taxon>
        <taxon>Fungi</taxon>
        <taxon>Dikarya</taxon>
        <taxon>Ascomycota</taxon>
        <taxon>Pezizomycotina</taxon>
        <taxon>Sordariomycetes</taxon>
        <taxon>Hypocreomycetidae</taxon>
        <taxon>Hypocreales</taxon>
        <taxon>Stachybotryaceae</taxon>
        <taxon>Stachybotrys</taxon>
    </lineage>
</organism>
<evidence type="ECO:0000256" key="5">
    <source>
        <dbReference type="ARBA" id="ARBA00022801"/>
    </source>
</evidence>
<dbReference type="EC" id="3.2.1.23" evidence="3 8"/>
<keyword evidence="4 10" id="KW-0732">Signal</keyword>
<dbReference type="SUPFAM" id="SSF51011">
    <property type="entry name" value="Glycosyl hydrolase domain"/>
    <property type="match status" value="1"/>
</dbReference>
<dbReference type="PRINTS" id="PR00742">
    <property type="entry name" value="GLHYDRLASE35"/>
</dbReference>
<evidence type="ECO:0000259" key="11">
    <source>
        <dbReference type="SMART" id="SM01029"/>
    </source>
</evidence>
<dbReference type="InterPro" id="IPR001944">
    <property type="entry name" value="Glycoside_Hdrlase_35"/>
</dbReference>
<dbReference type="Pfam" id="PF13364">
    <property type="entry name" value="BetaGal_ABD2"/>
    <property type="match status" value="2"/>
</dbReference>
<evidence type="ECO:0000256" key="3">
    <source>
        <dbReference type="ARBA" id="ARBA00012756"/>
    </source>
</evidence>
<dbReference type="GO" id="GO:0004565">
    <property type="term" value="F:beta-galactosidase activity"/>
    <property type="evidence" value="ECO:0007669"/>
    <property type="project" value="UniProtKB-EC"/>
</dbReference>
<dbReference type="Pfam" id="PF13363">
    <property type="entry name" value="BetaGal_dom3"/>
    <property type="match status" value="1"/>
</dbReference>
<evidence type="ECO:0000256" key="8">
    <source>
        <dbReference type="RuleBase" id="RU000675"/>
    </source>
</evidence>
<sequence length="1007" mass="111770">MLFSKPLQALSVALSLVAGTQARVVSNDALGVQLLNARQQDIVTWDDHSLFVNGERLMVLSGEIHPFRMPVQALWLDVLQKVKASGYSAVSIYINWHLLEAKRGEFRANGIFSLEPFFEAAQKAGLYIIARPGPYINAEVSGGGFPGWLTRVPGALRTNTDEFIEATDLYTSEIGSIIEAAQITNGGPVLLFQLENEYQHAMPGYPMPEYEYWQSVTDQYRNASIVVPYINNEAHMYGWITAHTPASVDIYGFDGYPLGFDCENPSMWPDNGLPTDWLAINNELAPDTPLTIPESKFQGGGFQHWGQAGFENCALLLNMEFERVLYKNNYAAGATIFNIYMVFGGTNWGNLGHADGFTSYDYGAQITEERQLWREKYSEVKLQANFFHVSPAYLEADRFNASLEYTNNDAITVTPATTETTKFYISRHTEYDTTSAVPYKLRVSTVNHGDIEIPQLGGDLILTRRDSKIHVSDYPVGDEHLIYSSAEVFTWKKYDDKTVLVLYGGPNEHHEIAVETRSGNDKRQEGFEVQGESVTVEQAADDDYTIISWDISDDVEDRKVVRVNGNFYIYMLNRNEAYNFWVPPTGSGSDFGTSDIILKAGYLIRTAQREGQIINLVGDVNATTPIEIIGGAPDGLESLTFNGEPLEFEQNAQGVVTATVDFVAPEFSLPCFSQMEWKKVDSLPEIAADYDDSQWVDADFEVSPNDAFPPTTYVSLYASDYGFHAGSVLFRGHFTANGEETTFNLTTQGGRAFGASVWLGSTFVGSWVGESQSHFASVLLELPELEAGEDYVFTIVMDHMGLNGNYVIGEDNLKTPRGILEYDLAGHEASDIRWKVTGNLGGEDYADLTRGPLNEGGMFVERQGFHQPSPPSSDWETGRPTEGVSEPGITFYTASFDLDLPRGYDIPLAIRFDRDVSAGAFRVQLFVNGYQYGKFIPHIGPQARFPIPEGILNHHGQNTIGLTIWALEEGGAKLNGMGWDVSMATMTGFGDIELAPAPEWEEREGAY</sequence>
<dbReference type="Gene3D" id="2.60.120.260">
    <property type="entry name" value="Galactose-binding domain-like"/>
    <property type="match status" value="2"/>
</dbReference>
<dbReference type="Pfam" id="PF10435">
    <property type="entry name" value="BetaGal_dom2"/>
    <property type="match status" value="1"/>
</dbReference>
<protein>
    <recommendedName>
        <fullName evidence="3 8">Beta-galactosidase</fullName>
        <ecNumber evidence="3 8">3.2.1.23</ecNumber>
    </recommendedName>
</protein>
<dbReference type="FunFam" id="3.20.20.80:FF:000040">
    <property type="entry name" value="Beta-galactosidase A"/>
    <property type="match status" value="1"/>
</dbReference>
<evidence type="ECO:0000256" key="9">
    <source>
        <dbReference type="RuleBase" id="RU003679"/>
    </source>
</evidence>
<dbReference type="Gene3D" id="2.60.390.10">
    <property type="entry name" value="Beta-galactosidase, domain 3"/>
    <property type="match status" value="1"/>
</dbReference>
<dbReference type="PANTHER" id="PTHR23421">
    <property type="entry name" value="BETA-GALACTOSIDASE RELATED"/>
    <property type="match status" value="1"/>
</dbReference>